<accession>A0A0G4I4S7</accession>
<dbReference type="AlphaFoldDB" id="A0A0G4I4S7"/>
<evidence type="ECO:0000256" key="1">
    <source>
        <dbReference type="SAM" id="MobiDB-lite"/>
    </source>
</evidence>
<proteinExistence type="predicted"/>
<name>A0A0G4I4S7_9ALVE</name>
<feature type="region of interest" description="Disordered" evidence="1">
    <location>
        <begin position="84"/>
        <end position="103"/>
    </location>
</feature>
<evidence type="ECO:0000313" key="2">
    <source>
        <dbReference type="EMBL" id="CEM51991.1"/>
    </source>
</evidence>
<protein>
    <submittedName>
        <fullName evidence="2">Uncharacterized protein</fullName>
    </submittedName>
</protein>
<dbReference type="PhylomeDB" id="A0A0G4I4S7"/>
<reference evidence="2" key="1">
    <citation type="submission" date="2014-11" db="EMBL/GenBank/DDBJ databases">
        <authorList>
            <person name="Otto D Thomas"/>
            <person name="Naeem Raeece"/>
        </authorList>
    </citation>
    <scope>NUCLEOTIDE SEQUENCE</scope>
</reference>
<gene>
    <name evidence="2" type="ORF">Cvel_11002</name>
</gene>
<dbReference type="VEuPathDB" id="CryptoDB:Cvel_11002"/>
<organism evidence="2">
    <name type="scientific">Chromera velia CCMP2878</name>
    <dbReference type="NCBI Taxonomy" id="1169474"/>
    <lineage>
        <taxon>Eukaryota</taxon>
        <taxon>Sar</taxon>
        <taxon>Alveolata</taxon>
        <taxon>Colpodellida</taxon>
        <taxon>Chromeraceae</taxon>
        <taxon>Chromera</taxon>
    </lineage>
</organism>
<dbReference type="EMBL" id="CDMZ01005116">
    <property type="protein sequence ID" value="CEM51991.1"/>
    <property type="molecule type" value="Genomic_DNA"/>
</dbReference>
<feature type="region of interest" description="Disordered" evidence="1">
    <location>
        <begin position="32"/>
        <end position="51"/>
    </location>
</feature>
<sequence length="131" mass="13573">MLCSVAEMVKELGVIEIHGRVVHLQEEVKKTRGTSRGVSGPMGGKHSMYPTYDIQSGGITVEDIDVDGPGMTEKGIPNTKVDVRQTGGGGMVNREMNDGKKGDGGISLMMPNGNLRMNGNAGANGVGGGGM</sequence>